<keyword evidence="3 7" id="KW-1133">Transmembrane helix</keyword>
<evidence type="ECO:0000256" key="3">
    <source>
        <dbReference type="ARBA" id="ARBA00022989"/>
    </source>
</evidence>
<dbReference type="EMBL" id="CAJPDR010000411">
    <property type="protein sequence ID" value="CAF9935578.1"/>
    <property type="molecule type" value="Genomic_DNA"/>
</dbReference>
<evidence type="ECO:0000256" key="5">
    <source>
        <dbReference type="ARBA" id="ARBA00038359"/>
    </source>
</evidence>
<organism evidence="9 10">
    <name type="scientific">Alectoria fallacina</name>
    <dbReference type="NCBI Taxonomy" id="1903189"/>
    <lineage>
        <taxon>Eukaryota</taxon>
        <taxon>Fungi</taxon>
        <taxon>Dikarya</taxon>
        <taxon>Ascomycota</taxon>
        <taxon>Pezizomycotina</taxon>
        <taxon>Lecanoromycetes</taxon>
        <taxon>OSLEUM clade</taxon>
        <taxon>Lecanoromycetidae</taxon>
        <taxon>Lecanorales</taxon>
        <taxon>Lecanorineae</taxon>
        <taxon>Parmeliaceae</taxon>
        <taxon>Alectoria</taxon>
    </lineage>
</organism>
<feature type="transmembrane region" description="Helical" evidence="7">
    <location>
        <begin position="290"/>
        <end position="314"/>
    </location>
</feature>
<evidence type="ECO:0000256" key="7">
    <source>
        <dbReference type="SAM" id="Phobius"/>
    </source>
</evidence>
<keyword evidence="2 7" id="KW-0812">Transmembrane</keyword>
<dbReference type="GO" id="GO:0016020">
    <property type="term" value="C:membrane"/>
    <property type="evidence" value="ECO:0007669"/>
    <property type="project" value="UniProtKB-SubCell"/>
</dbReference>
<dbReference type="Proteomes" id="UP000664203">
    <property type="component" value="Unassembled WGS sequence"/>
</dbReference>
<comment type="caution">
    <text evidence="9">The sequence shown here is derived from an EMBL/GenBank/DDBJ whole genome shotgun (WGS) entry which is preliminary data.</text>
</comment>
<evidence type="ECO:0000256" key="2">
    <source>
        <dbReference type="ARBA" id="ARBA00022692"/>
    </source>
</evidence>
<dbReference type="InterPro" id="IPR052337">
    <property type="entry name" value="SAT4-like"/>
</dbReference>
<comment type="similarity">
    <text evidence="5">Belongs to the SAT4 family.</text>
</comment>
<evidence type="ECO:0000313" key="9">
    <source>
        <dbReference type="EMBL" id="CAF9935578.1"/>
    </source>
</evidence>
<sequence>MTTPHETSADFGGDRQPALYVTLATFLLLNNLAVAARIIAHYRAYYRTGRRVFLEDVFVLLSGVCVNIIIGNLLASTHYGLGLHSWRVNAEDPHKPRNLSNVFMHVWLCMVFVGPTFTFIKLSLLFFYRRLFLVNQKWLRIAWWANMVYIVLWFFGATGFYIFQCWPVQWYWTRYYQQYHVGPPIAEKGQCNATTVEHVALPLIFGLISDVALLLLPLAAISKLQISLKRKLGLAAIFSVGVLACLLELARIIELEVDTDDQGDASCKRVPNDVRNCDLRPTNDDDLDGVAVFLILSVAEEVCAIICGSLPVVIPQIVREYNRKRSSQKADHSHSTSLGAVPPSRSMIRGFQKLGEGSGDQTYESQNPASELTDWACGSIPMNTVVADTTPQTEDPGDAQIIVKREYEVTVGGSDMHAV</sequence>
<accession>A0A8H3G9K6</accession>
<evidence type="ECO:0000256" key="4">
    <source>
        <dbReference type="ARBA" id="ARBA00023136"/>
    </source>
</evidence>
<keyword evidence="4 7" id="KW-0472">Membrane</keyword>
<dbReference type="PANTHER" id="PTHR33048:SF158">
    <property type="entry name" value="MEMBRANE PROTEIN PTH11-LIKE, PUTATIVE-RELATED"/>
    <property type="match status" value="1"/>
</dbReference>
<evidence type="ECO:0000256" key="6">
    <source>
        <dbReference type="SAM" id="MobiDB-lite"/>
    </source>
</evidence>
<feature type="transmembrane region" description="Helical" evidence="7">
    <location>
        <begin position="199"/>
        <end position="220"/>
    </location>
</feature>
<comment type="subcellular location">
    <subcellularLocation>
        <location evidence="1">Membrane</location>
        <topology evidence="1">Multi-pass membrane protein</topology>
    </subcellularLocation>
</comment>
<dbReference type="InterPro" id="IPR049326">
    <property type="entry name" value="Rhodopsin_dom_fungi"/>
</dbReference>
<dbReference type="PANTHER" id="PTHR33048">
    <property type="entry name" value="PTH11-LIKE INTEGRAL MEMBRANE PROTEIN (AFU_ORTHOLOGUE AFUA_5G11245)"/>
    <property type="match status" value="1"/>
</dbReference>
<dbReference type="AlphaFoldDB" id="A0A8H3G9K6"/>
<evidence type="ECO:0000313" key="10">
    <source>
        <dbReference type="Proteomes" id="UP000664203"/>
    </source>
</evidence>
<evidence type="ECO:0000256" key="1">
    <source>
        <dbReference type="ARBA" id="ARBA00004141"/>
    </source>
</evidence>
<feature type="transmembrane region" description="Helical" evidence="7">
    <location>
        <begin position="20"/>
        <end position="40"/>
    </location>
</feature>
<feature type="transmembrane region" description="Helical" evidence="7">
    <location>
        <begin position="52"/>
        <end position="75"/>
    </location>
</feature>
<evidence type="ECO:0000259" key="8">
    <source>
        <dbReference type="Pfam" id="PF20684"/>
    </source>
</evidence>
<reference evidence="9" key="1">
    <citation type="submission" date="2021-03" db="EMBL/GenBank/DDBJ databases">
        <authorList>
            <person name="Tagirdzhanova G."/>
        </authorList>
    </citation>
    <scope>NUCLEOTIDE SEQUENCE</scope>
</reference>
<feature type="transmembrane region" description="Helical" evidence="7">
    <location>
        <begin position="102"/>
        <end position="129"/>
    </location>
</feature>
<keyword evidence="10" id="KW-1185">Reference proteome</keyword>
<name>A0A8H3G9K6_9LECA</name>
<feature type="domain" description="Rhodopsin" evidence="8">
    <location>
        <begin position="48"/>
        <end position="317"/>
    </location>
</feature>
<dbReference type="Pfam" id="PF20684">
    <property type="entry name" value="Fung_rhodopsin"/>
    <property type="match status" value="1"/>
</dbReference>
<protein>
    <recommendedName>
        <fullName evidence="8">Rhodopsin domain-containing protein</fullName>
    </recommendedName>
</protein>
<proteinExistence type="inferred from homology"/>
<feature type="transmembrane region" description="Helical" evidence="7">
    <location>
        <begin position="232"/>
        <end position="253"/>
    </location>
</feature>
<feature type="region of interest" description="Disordered" evidence="6">
    <location>
        <begin position="325"/>
        <end position="344"/>
    </location>
</feature>
<dbReference type="OrthoDB" id="5391617at2759"/>
<feature type="transmembrane region" description="Helical" evidence="7">
    <location>
        <begin position="141"/>
        <end position="163"/>
    </location>
</feature>
<feature type="compositionally biased region" description="Basic and acidic residues" evidence="6">
    <location>
        <begin position="325"/>
        <end position="334"/>
    </location>
</feature>
<gene>
    <name evidence="9" type="ORF">ALECFALPRED_006488</name>
</gene>